<dbReference type="AlphaFoldDB" id="A0AAP0ELP1"/>
<keyword evidence="2" id="KW-1185">Reference proteome</keyword>
<protein>
    <submittedName>
        <fullName evidence="1">Uncharacterized protein</fullName>
    </submittedName>
</protein>
<dbReference type="EMBL" id="JBBNAG010000011">
    <property type="protein sequence ID" value="KAK9094042.1"/>
    <property type="molecule type" value="Genomic_DNA"/>
</dbReference>
<evidence type="ECO:0000313" key="1">
    <source>
        <dbReference type="EMBL" id="KAK9094042.1"/>
    </source>
</evidence>
<gene>
    <name evidence="1" type="ORF">Scep_025511</name>
</gene>
<evidence type="ECO:0000313" key="2">
    <source>
        <dbReference type="Proteomes" id="UP001419268"/>
    </source>
</evidence>
<dbReference type="Proteomes" id="UP001419268">
    <property type="component" value="Unassembled WGS sequence"/>
</dbReference>
<accession>A0AAP0ELP1</accession>
<comment type="caution">
    <text evidence="1">The sequence shown here is derived from an EMBL/GenBank/DDBJ whole genome shotgun (WGS) entry which is preliminary data.</text>
</comment>
<sequence>MEWRVRREASWRSLSRTRVRMRLWRSRRLAEREETWSGSLGELGLGFCWMGVWGRRCGGSGGGGRRGRFDAEAALAAAALGGGFFGGGEGEVAGEGEEGRRRAAAAAEVG</sequence>
<name>A0AAP0ELP1_9MAGN</name>
<proteinExistence type="predicted"/>
<reference evidence="1 2" key="1">
    <citation type="submission" date="2024-01" db="EMBL/GenBank/DDBJ databases">
        <title>Genome assemblies of Stephania.</title>
        <authorList>
            <person name="Yang L."/>
        </authorList>
    </citation>
    <scope>NUCLEOTIDE SEQUENCE [LARGE SCALE GENOMIC DNA]</scope>
    <source>
        <strain evidence="1">JXDWG</strain>
        <tissue evidence="1">Leaf</tissue>
    </source>
</reference>
<organism evidence="1 2">
    <name type="scientific">Stephania cephalantha</name>
    <dbReference type="NCBI Taxonomy" id="152367"/>
    <lineage>
        <taxon>Eukaryota</taxon>
        <taxon>Viridiplantae</taxon>
        <taxon>Streptophyta</taxon>
        <taxon>Embryophyta</taxon>
        <taxon>Tracheophyta</taxon>
        <taxon>Spermatophyta</taxon>
        <taxon>Magnoliopsida</taxon>
        <taxon>Ranunculales</taxon>
        <taxon>Menispermaceae</taxon>
        <taxon>Menispermoideae</taxon>
        <taxon>Cissampelideae</taxon>
        <taxon>Stephania</taxon>
    </lineage>
</organism>